<evidence type="ECO:0000313" key="2">
    <source>
        <dbReference type="EMBL" id="KAL0362195.1"/>
    </source>
</evidence>
<comment type="caution">
    <text evidence="2">The sequence shown here is derived from an EMBL/GenBank/DDBJ whole genome shotgun (WGS) entry which is preliminary data.</text>
</comment>
<dbReference type="EMBL" id="JACGWM010000007">
    <property type="protein sequence ID" value="KAL0362195.1"/>
    <property type="molecule type" value="Genomic_DNA"/>
</dbReference>
<accession>A0AAW2Q2Z9</accession>
<name>A0AAW2Q2Z9_9LAMI</name>
<dbReference type="AlphaFoldDB" id="A0AAW2Q2Z9"/>
<proteinExistence type="predicted"/>
<evidence type="ECO:0008006" key="3">
    <source>
        <dbReference type="Google" id="ProtNLM"/>
    </source>
</evidence>
<protein>
    <recommendedName>
        <fullName evidence="3">RNase H type-1 domain-containing protein</fullName>
    </recommendedName>
</protein>
<evidence type="ECO:0000256" key="1">
    <source>
        <dbReference type="SAM" id="MobiDB-lite"/>
    </source>
</evidence>
<reference evidence="2" key="1">
    <citation type="submission" date="2020-06" db="EMBL/GenBank/DDBJ databases">
        <authorList>
            <person name="Li T."/>
            <person name="Hu X."/>
            <person name="Zhang T."/>
            <person name="Song X."/>
            <person name="Zhang H."/>
            <person name="Dai N."/>
            <person name="Sheng W."/>
            <person name="Hou X."/>
            <person name="Wei L."/>
        </authorList>
    </citation>
    <scope>NUCLEOTIDE SEQUENCE</scope>
    <source>
        <strain evidence="2">KEN8</strain>
        <tissue evidence="2">Leaf</tissue>
    </source>
</reference>
<reference evidence="2" key="2">
    <citation type="journal article" date="2024" name="Plant">
        <title>Genomic evolution and insights into agronomic trait innovations of Sesamum species.</title>
        <authorList>
            <person name="Miao H."/>
            <person name="Wang L."/>
            <person name="Qu L."/>
            <person name="Liu H."/>
            <person name="Sun Y."/>
            <person name="Le M."/>
            <person name="Wang Q."/>
            <person name="Wei S."/>
            <person name="Zheng Y."/>
            <person name="Lin W."/>
            <person name="Duan Y."/>
            <person name="Cao H."/>
            <person name="Xiong S."/>
            <person name="Wang X."/>
            <person name="Wei L."/>
            <person name="Li C."/>
            <person name="Ma Q."/>
            <person name="Ju M."/>
            <person name="Zhao R."/>
            <person name="Li G."/>
            <person name="Mu C."/>
            <person name="Tian Q."/>
            <person name="Mei H."/>
            <person name="Zhang T."/>
            <person name="Gao T."/>
            <person name="Zhang H."/>
        </authorList>
    </citation>
    <scope>NUCLEOTIDE SEQUENCE</scope>
    <source>
        <strain evidence="2">KEN8</strain>
    </source>
</reference>
<gene>
    <name evidence="2" type="ORF">Scaly_1174700</name>
</gene>
<dbReference type="PANTHER" id="PTHR33116">
    <property type="entry name" value="REVERSE TRANSCRIPTASE ZINC-BINDING DOMAIN-CONTAINING PROTEIN-RELATED-RELATED"/>
    <property type="match status" value="1"/>
</dbReference>
<feature type="region of interest" description="Disordered" evidence="1">
    <location>
        <begin position="202"/>
        <end position="222"/>
    </location>
</feature>
<dbReference type="PANTHER" id="PTHR33116:SF78">
    <property type="entry name" value="OS12G0587133 PROTEIN"/>
    <property type="match status" value="1"/>
</dbReference>
<sequence>MYCQQRGKTAWLQDGDRNTQFFHAKASTRQRTNTIDRLKDDTGRWLEELEDIRVLIVSHFTRLFQFGNTSEEEIDLGVKHILPRVDEGMAQELSRPFTEEEDQLPTILNIRREERNKKYLGILAPIDRTKMASFANLRERVWKRISGWNEKLLSQTGKETLIKAVLQALWHNRNFSLMKNSPNQPHHIVDFSTSYLQAFSKPNSRGHHQLRPPARNRWQHPQGDSTFNSLGETGIGVAARDSSSACLAWISHRIYRPVAPLIAEAIAAREAISFAIKSGCGKVILEGETDNLLPTVLLKTQALMRKALCYYRTLPTLLLLPNLSLDEY</sequence>
<organism evidence="2">
    <name type="scientific">Sesamum calycinum</name>
    <dbReference type="NCBI Taxonomy" id="2727403"/>
    <lineage>
        <taxon>Eukaryota</taxon>
        <taxon>Viridiplantae</taxon>
        <taxon>Streptophyta</taxon>
        <taxon>Embryophyta</taxon>
        <taxon>Tracheophyta</taxon>
        <taxon>Spermatophyta</taxon>
        <taxon>Magnoliopsida</taxon>
        <taxon>eudicotyledons</taxon>
        <taxon>Gunneridae</taxon>
        <taxon>Pentapetalae</taxon>
        <taxon>asterids</taxon>
        <taxon>lamiids</taxon>
        <taxon>Lamiales</taxon>
        <taxon>Pedaliaceae</taxon>
        <taxon>Sesamum</taxon>
    </lineage>
</organism>